<accession>W6TWW1</accession>
<protein>
    <submittedName>
        <fullName evidence="1">Variable outer membrane protein</fullName>
    </submittedName>
</protein>
<organism evidence="1 2">
    <name type="scientific">Borrelia duttonii CR2A</name>
    <dbReference type="NCBI Taxonomy" id="1432657"/>
    <lineage>
        <taxon>Bacteria</taxon>
        <taxon>Pseudomonadati</taxon>
        <taxon>Spirochaetota</taxon>
        <taxon>Spirochaetia</taxon>
        <taxon>Spirochaetales</taxon>
        <taxon>Borreliaceae</taxon>
        <taxon>Borrelia</taxon>
    </lineage>
</organism>
<gene>
    <name evidence="1" type="ORF">BDCR2A_01534</name>
</gene>
<dbReference type="AlphaFoldDB" id="W6TWW1"/>
<dbReference type="Proteomes" id="UP000019148">
    <property type="component" value="Unassembled WGS sequence"/>
</dbReference>
<name>W6TWW1_9SPIR</name>
<proteinExistence type="predicted"/>
<dbReference type="EMBL" id="AZIT01000033">
    <property type="protein sequence ID" value="ETZ17546.1"/>
    <property type="molecule type" value="Genomic_DNA"/>
</dbReference>
<dbReference type="PATRIC" id="fig|1432657.3.peg.1479"/>
<dbReference type="SUPFAM" id="SSF74748">
    <property type="entry name" value="Variable surface antigen VlsE"/>
    <property type="match status" value="1"/>
</dbReference>
<reference evidence="1 2" key="1">
    <citation type="submission" date="2013-12" db="EMBL/GenBank/DDBJ databases">
        <title>Comparative genomics of relapsing fever spirochetes.</title>
        <authorList>
            <person name="Schwan T.G."/>
            <person name="Raffel S.J."/>
            <person name="Porcella S.F."/>
        </authorList>
    </citation>
    <scope>NUCLEOTIDE SEQUENCE [LARGE SCALE GENOMIC DNA]</scope>
    <source>
        <strain evidence="1 2">CR2A</strain>
    </source>
</reference>
<sequence length="51" mass="5515">MMRYDSGVGEREQFLGSIANLGKGFLDIFVSFGDIIIGTLGDKGGYKEGVR</sequence>
<evidence type="ECO:0000313" key="1">
    <source>
        <dbReference type="EMBL" id="ETZ17546.1"/>
    </source>
</evidence>
<comment type="caution">
    <text evidence="1">The sequence shown here is derived from an EMBL/GenBank/DDBJ whole genome shotgun (WGS) entry which is preliminary data.</text>
</comment>
<evidence type="ECO:0000313" key="2">
    <source>
        <dbReference type="Proteomes" id="UP000019148"/>
    </source>
</evidence>